<keyword evidence="3" id="KW-1185">Reference proteome</keyword>
<sequence length="383" mass="43156">MAVNDRKSIVAEVSRILQKKYSRYGLAEFLNKRFGIDIDPDEIRHKGAFLEVLLLDLTEDQLYQLAKDLGLDSEIDRKAPTPSMQVKDFNAEKQDEPPVDSQQPSTWIGFAFWVASSKKRLVISLLAAIFLGILLIGTGRVLGYDVFASLFPRLVKVRVSQFNDPGLQSCIDEARKRGKAYVILAATQLVELRFQPEQNPRTRMATVRMVYTLLMLKDVSQSENTEFFEAFTSDNRARIERWYGSERETADASGSSYDVIFDAKAGETRTVITGATYIDELPLPQNRSAFGQNTSLAENEDTWGYPNVIDGDIIREFTIVLWSPTNRIVPVGQAAKRLTNRTVRGADVNISESPRGGEFSTRSLSAKWYNLFPGEEVGIQFAW</sequence>
<dbReference type="EMBL" id="QASA01000001">
    <property type="protein sequence ID" value="RDC65527.1"/>
    <property type="molecule type" value="Genomic_DNA"/>
</dbReference>
<feature type="transmembrane region" description="Helical" evidence="1">
    <location>
        <begin position="121"/>
        <end position="143"/>
    </location>
</feature>
<gene>
    <name evidence="2" type="ORF">AHMF7616_04157</name>
</gene>
<dbReference type="RefSeq" id="WP_115374519.1">
    <property type="nucleotide sequence ID" value="NZ_QASA01000001.1"/>
</dbReference>
<dbReference type="AlphaFoldDB" id="A0A369QQM3"/>
<name>A0A369QQM3_9BACT</name>
<keyword evidence="1" id="KW-0812">Transmembrane</keyword>
<accession>A0A369QQM3</accession>
<comment type="caution">
    <text evidence="2">The sequence shown here is derived from an EMBL/GenBank/DDBJ whole genome shotgun (WGS) entry which is preliminary data.</text>
</comment>
<evidence type="ECO:0000256" key="1">
    <source>
        <dbReference type="SAM" id="Phobius"/>
    </source>
</evidence>
<evidence type="ECO:0000313" key="2">
    <source>
        <dbReference type="EMBL" id="RDC65527.1"/>
    </source>
</evidence>
<dbReference type="Proteomes" id="UP000253919">
    <property type="component" value="Unassembled WGS sequence"/>
</dbReference>
<keyword evidence="1" id="KW-1133">Transmembrane helix</keyword>
<evidence type="ECO:0000313" key="3">
    <source>
        <dbReference type="Proteomes" id="UP000253919"/>
    </source>
</evidence>
<organism evidence="2 3">
    <name type="scientific">Adhaeribacter pallidiroseus</name>
    <dbReference type="NCBI Taxonomy" id="2072847"/>
    <lineage>
        <taxon>Bacteria</taxon>
        <taxon>Pseudomonadati</taxon>
        <taxon>Bacteroidota</taxon>
        <taxon>Cytophagia</taxon>
        <taxon>Cytophagales</taxon>
        <taxon>Hymenobacteraceae</taxon>
        <taxon>Adhaeribacter</taxon>
    </lineage>
</organism>
<keyword evidence="1" id="KW-0472">Membrane</keyword>
<protein>
    <submittedName>
        <fullName evidence="2">Uncharacterized protein</fullName>
    </submittedName>
</protein>
<proteinExistence type="predicted"/>
<reference evidence="2 3" key="1">
    <citation type="submission" date="2018-04" db="EMBL/GenBank/DDBJ databases">
        <title>Adhaeribacter sp. HMF7616 genome sequencing and assembly.</title>
        <authorList>
            <person name="Kang H."/>
            <person name="Kang J."/>
            <person name="Cha I."/>
            <person name="Kim H."/>
            <person name="Joh K."/>
        </authorList>
    </citation>
    <scope>NUCLEOTIDE SEQUENCE [LARGE SCALE GENOMIC DNA]</scope>
    <source>
        <strain evidence="2 3">HMF7616</strain>
    </source>
</reference>